<comment type="caution">
    <text evidence="1">The sequence shown here is derived from an EMBL/GenBank/DDBJ whole genome shotgun (WGS) entry which is preliminary data.</text>
</comment>
<keyword evidence="2" id="KW-1185">Reference proteome</keyword>
<reference evidence="1 2" key="1">
    <citation type="submission" date="2019-05" db="EMBL/GenBank/DDBJ databases">
        <title>Another draft genome of Portunus trituberculatus and its Hox gene families provides insights of decapod evolution.</title>
        <authorList>
            <person name="Jeong J.-H."/>
            <person name="Song I."/>
            <person name="Kim S."/>
            <person name="Choi T."/>
            <person name="Kim D."/>
            <person name="Ryu S."/>
            <person name="Kim W."/>
        </authorList>
    </citation>
    <scope>NUCLEOTIDE SEQUENCE [LARGE SCALE GENOMIC DNA]</scope>
    <source>
        <tissue evidence="1">Muscle</tissue>
    </source>
</reference>
<dbReference type="AlphaFoldDB" id="A0A5B7ED29"/>
<sequence length="93" mass="10482">MSYIIVLDESTKSIQQHPHMFVSTSHDRHSPMARQVQGATQQHALLWTVKQQASMSLIAADRHICELELTCEELHLPIKCFASQVSSACLQHS</sequence>
<dbReference type="EMBL" id="VSRR010002405">
    <property type="protein sequence ID" value="MPC31285.1"/>
    <property type="molecule type" value="Genomic_DNA"/>
</dbReference>
<accession>A0A5B7ED29</accession>
<proteinExistence type="predicted"/>
<gene>
    <name evidence="1" type="ORF">E2C01_024570</name>
</gene>
<evidence type="ECO:0000313" key="2">
    <source>
        <dbReference type="Proteomes" id="UP000324222"/>
    </source>
</evidence>
<organism evidence="1 2">
    <name type="scientific">Portunus trituberculatus</name>
    <name type="common">Swimming crab</name>
    <name type="synonym">Neptunus trituberculatus</name>
    <dbReference type="NCBI Taxonomy" id="210409"/>
    <lineage>
        <taxon>Eukaryota</taxon>
        <taxon>Metazoa</taxon>
        <taxon>Ecdysozoa</taxon>
        <taxon>Arthropoda</taxon>
        <taxon>Crustacea</taxon>
        <taxon>Multicrustacea</taxon>
        <taxon>Malacostraca</taxon>
        <taxon>Eumalacostraca</taxon>
        <taxon>Eucarida</taxon>
        <taxon>Decapoda</taxon>
        <taxon>Pleocyemata</taxon>
        <taxon>Brachyura</taxon>
        <taxon>Eubrachyura</taxon>
        <taxon>Portunoidea</taxon>
        <taxon>Portunidae</taxon>
        <taxon>Portuninae</taxon>
        <taxon>Portunus</taxon>
    </lineage>
</organism>
<dbReference type="Proteomes" id="UP000324222">
    <property type="component" value="Unassembled WGS sequence"/>
</dbReference>
<evidence type="ECO:0000313" key="1">
    <source>
        <dbReference type="EMBL" id="MPC31285.1"/>
    </source>
</evidence>
<protein>
    <submittedName>
        <fullName evidence="1">Uncharacterized protein</fullName>
    </submittedName>
</protein>
<name>A0A5B7ED29_PORTR</name>